<dbReference type="Pfam" id="PF13401">
    <property type="entry name" value="AAA_22"/>
    <property type="match status" value="1"/>
</dbReference>
<dbReference type="GO" id="GO:0016887">
    <property type="term" value="F:ATP hydrolysis activity"/>
    <property type="evidence" value="ECO:0007669"/>
    <property type="project" value="InterPro"/>
</dbReference>
<dbReference type="SUPFAM" id="SSF48452">
    <property type="entry name" value="TPR-like"/>
    <property type="match status" value="2"/>
</dbReference>
<dbReference type="PRINTS" id="PR00038">
    <property type="entry name" value="HTHLUXR"/>
</dbReference>
<dbReference type="InterPro" id="IPR027417">
    <property type="entry name" value="P-loop_NTPase"/>
</dbReference>
<dbReference type="Pfam" id="PF25873">
    <property type="entry name" value="WHD_MalT"/>
    <property type="match status" value="1"/>
</dbReference>
<organism evidence="6 7">
    <name type="scientific">Leifsonia poae</name>
    <dbReference type="NCBI Taxonomy" id="110933"/>
    <lineage>
        <taxon>Bacteria</taxon>
        <taxon>Bacillati</taxon>
        <taxon>Actinomycetota</taxon>
        <taxon>Actinomycetes</taxon>
        <taxon>Micrococcales</taxon>
        <taxon>Microbacteriaceae</taxon>
        <taxon>Leifsonia</taxon>
    </lineage>
</organism>
<dbReference type="Gene3D" id="1.10.10.10">
    <property type="entry name" value="Winged helix-like DNA-binding domain superfamily/Winged helix DNA-binding domain"/>
    <property type="match status" value="1"/>
</dbReference>
<dbReference type="Gene3D" id="3.40.50.300">
    <property type="entry name" value="P-loop containing nucleotide triphosphate hydrolases"/>
    <property type="match status" value="1"/>
</dbReference>
<dbReference type="InterPro" id="IPR049945">
    <property type="entry name" value="AAA_22"/>
</dbReference>
<dbReference type="Gene3D" id="1.25.40.10">
    <property type="entry name" value="Tetratricopeptide repeat domain"/>
    <property type="match status" value="2"/>
</dbReference>
<dbReference type="InterPro" id="IPR003593">
    <property type="entry name" value="AAA+_ATPase"/>
</dbReference>
<dbReference type="Proteomes" id="UP001142372">
    <property type="component" value="Unassembled WGS sequence"/>
</dbReference>
<reference evidence="6" key="1">
    <citation type="journal article" date="2014" name="Int. J. Syst. Evol. Microbiol.">
        <title>Complete genome sequence of Corynebacterium casei LMG S-19264T (=DSM 44701T), isolated from a smear-ripened cheese.</title>
        <authorList>
            <consortium name="US DOE Joint Genome Institute (JGI-PGF)"/>
            <person name="Walter F."/>
            <person name="Albersmeier A."/>
            <person name="Kalinowski J."/>
            <person name="Ruckert C."/>
        </authorList>
    </citation>
    <scope>NUCLEOTIDE SEQUENCE</scope>
    <source>
        <strain evidence="6">VKM Ac-1401</strain>
    </source>
</reference>
<evidence type="ECO:0000256" key="2">
    <source>
        <dbReference type="ARBA" id="ARBA00023125"/>
    </source>
</evidence>
<dbReference type="EMBL" id="BSEN01000015">
    <property type="protein sequence ID" value="GLJ77681.1"/>
    <property type="molecule type" value="Genomic_DNA"/>
</dbReference>
<dbReference type="SUPFAM" id="SSF52540">
    <property type="entry name" value="P-loop containing nucleoside triphosphate hydrolases"/>
    <property type="match status" value="1"/>
</dbReference>
<evidence type="ECO:0000313" key="7">
    <source>
        <dbReference type="Proteomes" id="UP001142372"/>
    </source>
</evidence>
<dbReference type="CDD" id="cd06170">
    <property type="entry name" value="LuxR_C_like"/>
    <property type="match status" value="1"/>
</dbReference>
<comment type="caution">
    <text evidence="6">The sequence shown here is derived from an EMBL/GenBank/DDBJ whole genome shotgun (WGS) entry which is preliminary data.</text>
</comment>
<evidence type="ECO:0000259" key="5">
    <source>
        <dbReference type="PROSITE" id="PS50043"/>
    </source>
</evidence>
<sequence>MIDGSARQPLTLLVAQAGAGKTVLLSQWARQHPELGFVWLDIDPRDNEAAHLARRIVAQLDTISEDTAHLALLAESARRSLGAPFLDALVEQLRGLGPSAIVFDDLHLLSNRALIDDVMSLVDRLPEQVRLIIATRVDLPLGWVRRRLRGDVAELRTADLAFDTADAAALLGAIAGRPISERNVELLVARTEGWAAGLQLAGLTLRNRDDDDEFVGQFGGTDRLVTDYLGEEVLNAQSGERRTRLLLASALDEVNADLLTTITGDGELRPFLEDVERESLFLVPLDSRRERFRFHHLFRDLLRYRLRAEAPDVERSLLRRAAHWHLERDETDRAVEYLLRARDWEAALDVIRTRGAEIYERSEMREVIRWIGELPPRIVPERIDITLLLGVLRSLEGQLPVADGLLRQVIVNPQATAGQRMVAETILAARAQWSAHPEVSAEMARRAIAHLEGQPDVTPPDILGLTDRDSLMTLALLSEGRSCFLDGRPQQARRWLEKALASEGSRFVPWRVSTLGSLALIHAWLGRTTAAEELADEAIILAEESGLGEHPTTADAHLARALDAAERAETHRAADALREGITLADSNGRIQLLWIGHVIQARLQELNGDAAATPPLATPPGPPPALVRDRMFAARARARRLTRESDHATTETVDGGDGPAVRFERAATALTRLRPDAARPIVLAATSAHAPDAVIESVEGRILRAWLAELEGRTAASEAHLRAALELASGEQLIDPFLRAGPVVTNLLRRLPGPRDAHAQRILDCANDLIAAPSTAIAEPLTQRELEILALLPTRATNTELAERFFVSVNTIKTHTVHIYRKLDVPNRSAAILRAREVGLLP</sequence>
<dbReference type="AlphaFoldDB" id="A0A9W6HCJ7"/>
<proteinExistence type="predicted"/>
<feature type="domain" description="HTH luxR-type" evidence="5">
    <location>
        <begin position="774"/>
        <end position="839"/>
    </location>
</feature>
<dbReference type="InterPro" id="IPR016032">
    <property type="entry name" value="Sig_transdc_resp-reg_C-effctor"/>
</dbReference>
<dbReference type="GO" id="GO:0006355">
    <property type="term" value="P:regulation of DNA-templated transcription"/>
    <property type="evidence" value="ECO:0007669"/>
    <property type="project" value="InterPro"/>
</dbReference>
<dbReference type="PROSITE" id="PS50043">
    <property type="entry name" value="HTH_LUXR_2"/>
    <property type="match status" value="1"/>
</dbReference>
<dbReference type="SMART" id="SM00421">
    <property type="entry name" value="HTH_LUXR"/>
    <property type="match status" value="1"/>
</dbReference>
<dbReference type="SMART" id="SM00382">
    <property type="entry name" value="AAA"/>
    <property type="match status" value="1"/>
</dbReference>
<protein>
    <recommendedName>
        <fullName evidence="5">HTH luxR-type domain-containing protein</fullName>
    </recommendedName>
</protein>
<accession>A0A9W6HCJ7</accession>
<reference evidence="6" key="2">
    <citation type="submission" date="2023-01" db="EMBL/GenBank/DDBJ databases">
        <authorList>
            <person name="Sun Q."/>
            <person name="Evtushenko L."/>
        </authorList>
    </citation>
    <scope>NUCLEOTIDE SEQUENCE</scope>
    <source>
        <strain evidence="6">VKM Ac-1401</strain>
    </source>
</reference>
<gene>
    <name evidence="6" type="ORF">GCM10017584_32550</name>
</gene>
<keyword evidence="7" id="KW-1185">Reference proteome</keyword>
<dbReference type="PANTHER" id="PTHR44688">
    <property type="entry name" value="DNA-BINDING TRANSCRIPTIONAL ACTIVATOR DEVR_DOSR"/>
    <property type="match status" value="1"/>
</dbReference>
<dbReference type="InterPro" id="IPR059106">
    <property type="entry name" value="WHD_MalT"/>
</dbReference>
<dbReference type="InterPro" id="IPR036388">
    <property type="entry name" value="WH-like_DNA-bd_sf"/>
</dbReference>
<evidence type="ECO:0000256" key="3">
    <source>
        <dbReference type="ARBA" id="ARBA00023163"/>
    </source>
</evidence>
<dbReference type="InterPro" id="IPR019734">
    <property type="entry name" value="TPR_rpt"/>
</dbReference>
<dbReference type="SMART" id="SM00028">
    <property type="entry name" value="TPR"/>
    <property type="match status" value="4"/>
</dbReference>
<dbReference type="GO" id="GO:0003677">
    <property type="term" value="F:DNA binding"/>
    <property type="evidence" value="ECO:0007669"/>
    <property type="project" value="UniProtKB-KW"/>
</dbReference>
<dbReference type="Pfam" id="PF00196">
    <property type="entry name" value="GerE"/>
    <property type="match status" value="1"/>
</dbReference>
<dbReference type="SUPFAM" id="SSF46894">
    <property type="entry name" value="C-terminal effector domain of the bipartite response regulators"/>
    <property type="match status" value="1"/>
</dbReference>
<dbReference type="InterPro" id="IPR011990">
    <property type="entry name" value="TPR-like_helical_dom_sf"/>
</dbReference>
<dbReference type="PANTHER" id="PTHR44688:SF16">
    <property type="entry name" value="DNA-BINDING TRANSCRIPTIONAL ACTIVATOR DEVR_DOSR"/>
    <property type="match status" value="1"/>
</dbReference>
<evidence type="ECO:0000256" key="4">
    <source>
        <dbReference type="SAM" id="MobiDB-lite"/>
    </source>
</evidence>
<evidence type="ECO:0000313" key="6">
    <source>
        <dbReference type="EMBL" id="GLJ77681.1"/>
    </source>
</evidence>
<keyword evidence="3" id="KW-0804">Transcription</keyword>
<keyword evidence="2" id="KW-0238">DNA-binding</keyword>
<keyword evidence="1" id="KW-0805">Transcription regulation</keyword>
<feature type="region of interest" description="Disordered" evidence="4">
    <location>
        <begin position="640"/>
        <end position="659"/>
    </location>
</feature>
<name>A0A9W6HCJ7_9MICO</name>
<evidence type="ECO:0000256" key="1">
    <source>
        <dbReference type="ARBA" id="ARBA00023015"/>
    </source>
</evidence>
<dbReference type="InterPro" id="IPR000792">
    <property type="entry name" value="Tscrpt_reg_LuxR_C"/>
</dbReference>